<dbReference type="Gene3D" id="3.60.40.10">
    <property type="entry name" value="PPM-type phosphatase domain"/>
    <property type="match status" value="1"/>
</dbReference>
<dbReference type="EMBL" id="AP019536">
    <property type="protein sequence ID" value="BBJ00380.1"/>
    <property type="molecule type" value="Genomic_DNA"/>
</dbReference>
<sequence>MNFSIHQASHIGNRKYNQDRVAYAYSSDTLLLVLADGMGGHMHGELAAALAIETFVNEFGKHAQHRIDNPLGFIADTMRLAHEGIMKFPHDKDQAFPGTTCVAALIQDGNLYWGHAGDSRLYLLRDGTVHARTRDHSMVGQWLEWGMISAEEARIHPQRNQITNCLGGIEDLYYMEPGGPVALESGDVLLLGSDGLWSPFTDAELAKAFATSPVSEVLDGLVARALERERGRSDNVTGLAVRWGGAEAAHDTAEPVTRVLEIQ</sequence>
<dbReference type="SMART" id="SM00331">
    <property type="entry name" value="PP2C_SIG"/>
    <property type="match status" value="1"/>
</dbReference>
<dbReference type="PANTHER" id="PTHR13832:SF860">
    <property type="entry name" value="PROTEIN PHOSPHATASE PHPP"/>
    <property type="match status" value="1"/>
</dbReference>
<dbReference type="SMART" id="SM00332">
    <property type="entry name" value="PP2Cc"/>
    <property type="match status" value="1"/>
</dbReference>
<dbReference type="InterPro" id="IPR036457">
    <property type="entry name" value="PPM-type-like_dom_sf"/>
</dbReference>
<dbReference type="Pfam" id="PF13672">
    <property type="entry name" value="PP2C_2"/>
    <property type="match status" value="1"/>
</dbReference>
<dbReference type="KEGG" id="fku:FGKAn22_20720"/>
<protein>
    <submittedName>
        <fullName evidence="2">Protein phosphatase</fullName>
    </submittedName>
</protein>
<dbReference type="InterPro" id="IPR001932">
    <property type="entry name" value="PPM-type_phosphatase-like_dom"/>
</dbReference>
<dbReference type="PANTHER" id="PTHR13832">
    <property type="entry name" value="PROTEIN PHOSPHATASE 2C"/>
    <property type="match status" value="1"/>
</dbReference>
<dbReference type="Proteomes" id="UP001319121">
    <property type="component" value="Chromosome"/>
</dbReference>
<organism evidence="2 3">
    <name type="scientific">Ferrigenium kumadai</name>
    <dbReference type="NCBI Taxonomy" id="1682490"/>
    <lineage>
        <taxon>Bacteria</taxon>
        <taxon>Pseudomonadati</taxon>
        <taxon>Pseudomonadota</taxon>
        <taxon>Betaproteobacteria</taxon>
        <taxon>Nitrosomonadales</taxon>
        <taxon>Gallionellaceae</taxon>
        <taxon>Ferrigenium</taxon>
    </lineage>
</organism>
<evidence type="ECO:0000313" key="2">
    <source>
        <dbReference type="EMBL" id="BBJ00380.1"/>
    </source>
</evidence>
<evidence type="ECO:0000313" key="3">
    <source>
        <dbReference type="Proteomes" id="UP001319121"/>
    </source>
</evidence>
<dbReference type="SUPFAM" id="SSF81606">
    <property type="entry name" value="PP2C-like"/>
    <property type="match status" value="1"/>
</dbReference>
<gene>
    <name evidence="2" type="ORF">FGKAn22_20720</name>
</gene>
<keyword evidence="3" id="KW-1185">Reference proteome</keyword>
<dbReference type="PROSITE" id="PS51746">
    <property type="entry name" value="PPM_2"/>
    <property type="match status" value="1"/>
</dbReference>
<dbReference type="AlphaFoldDB" id="A0AAN1T249"/>
<feature type="domain" description="PPM-type phosphatase" evidence="1">
    <location>
        <begin position="4"/>
        <end position="243"/>
    </location>
</feature>
<evidence type="ECO:0000259" key="1">
    <source>
        <dbReference type="PROSITE" id="PS51746"/>
    </source>
</evidence>
<dbReference type="CDD" id="cd00143">
    <property type="entry name" value="PP2Cc"/>
    <property type="match status" value="1"/>
</dbReference>
<dbReference type="GO" id="GO:0004722">
    <property type="term" value="F:protein serine/threonine phosphatase activity"/>
    <property type="evidence" value="ECO:0007669"/>
    <property type="project" value="InterPro"/>
</dbReference>
<dbReference type="RefSeq" id="WP_212785622.1">
    <property type="nucleotide sequence ID" value="NZ_AP019536.1"/>
</dbReference>
<dbReference type="InterPro" id="IPR015655">
    <property type="entry name" value="PP2C"/>
</dbReference>
<name>A0AAN1T249_9PROT</name>
<proteinExistence type="predicted"/>
<reference evidence="2 3" key="1">
    <citation type="submission" date="2019-03" db="EMBL/GenBank/DDBJ databases">
        <title>Complete genome sequence of Ferrigenium kumadai strain An22, a microaerophilic iron-oxidizing bacterium isolated from a paddy field soil.</title>
        <authorList>
            <person name="Watanabe T."/>
            <person name="Asakawa S."/>
        </authorList>
    </citation>
    <scope>NUCLEOTIDE SEQUENCE [LARGE SCALE GENOMIC DNA]</scope>
    <source>
        <strain evidence="2 3">An22</strain>
    </source>
</reference>
<accession>A0AAN1T249</accession>